<dbReference type="Gene3D" id="3.40.309.10">
    <property type="entry name" value="Aldehyde Dehydrogenase, Chain A, domain 2"/>
    <property type="match status" value="1"/>
</dbReference>
<keyword evidence="4" id="KW-0520">NAD</keyword>
<dbReference type="CDD" id="cd07135">
    <property type="entry name" value="ALDH_F14-YMR110C"/>
    <property type="match status" value="1"/>
</dbReference>
<protein>
    <recommendedName>
        <fullName evidence="5">Aldehyde dehydrogenase</fullName>
    </recommendedName>
</protein>
<comment type="similarity">
    <text evidence="1 5 8">Belongs to the aldehyde dehydrogenase family.</text>
</comment>
<keyword evidence="2" id="KW-0125">Carotenoid biosynthesis</keyword>
<dbReference type="EMBL" id="MU853352">
    <property type="protein sequence ID" value="KAK4110071.1"/>
    <property type="molecule type" value="Genomic_DNA"/>
</dbReference>
<dbReference type="RefSeq" id="XP_064667641.1">
    <property type="nucleotide sequence ID" value="XM_064811968.1"/>
</dbReference>
<feature type="active site" evidence="6 7">
    <location>
        <position position="228"/>
    </location>
</feature>
<dbReference type="InterPro" id="IPR012394">
    <property type="entry name" value="Aldehyde_DH_NAD(P)"/>
</dbReference>
<evidence type="ECO:0000256" key="6">
    <source>
        <dbReference type="PIRSR" id="PIRSR036492-1"/>
    </source>
</evidence>
<dbReference type="GeneID" id="89936093"/>
<feature type="transmembrane region" description="Helical" evidence="9">
    <location>
        <begin position="496"/>
        <end position="526"/>
    </location>
</feature>
<feature type="domain" description="Aldehyde dehydrogenase" evidence="10">
    <location>
        <begin position="17"/>
        <end position="448"/>
    </location>
</feature>
<dbReference type="InterPro" id="IPR016162">
    <property type="entry name" value="Ald_DH_N"/>
</dbReference>
<dbReference type="InterPro" id="IPR015590">
    <property type="entry name" value="Aldehyde_DH_dom"/>
</dbReference>
<dbReference type="GO" id="GO:0005737">
    <property type="term" value="C:cytoplasm"/>
    <property type="evidence" value="ECO:0007669"/>
    <property type="project" value="TreeGrafter"/>
</dbReference>
<dbReference type="GO" id="GO:0016117">
    <property type="term" value="P:carotenoid biosynthetic process"/>
    <property type="evidence" value="ECO:0007669"/>
    <property type="project" value="UniProtKB-KW"/>
</dbReference>
<organism evidence="11 12">
    <name type="scientific">Canariomyces notabilis</name>
    <dbReference type="NCBI Taxonomy" id="2074819"/>
    <lineage>
        <taxon>Eukaryota</taxon>
        <taxon>Fungi</taxon>
        <taxon>Dikarya</taxon>
        <taxon>Ascomycota</taxon>
        <taxon>Pezizomycotina</taxon>
        <taxon>Sordariomycetes</taxon>
        <taxon>Sordariomycetidae</taxon>
        <taxon>Sordariales</taxon>
        <taxon>Chaetomiaceae</taxon>
        <taxon>Canariomyces</taxon>
    </lineage>
</organism>
<evidence type="ECO:0000256" key="1">
    <source>
        <dbReference type="ARBA" id="ARBA00009986"/>
    </source>
</evidence>
<sequence length="532" mass="59077">MEYTNVSIPAFEPTPLETIPAIASAARGAFRSHRTKSLQWRQVQLRKFYWAVEDYKPQLLAALQKDLHKSTFESLLTEIDWLKKDCIFMLDHLESFAKDEKLGSPAVPAVYSIMKMRVRKDPVGTVLIIGPYNFPVQLLLAPFIGAIGAGCTAVVKPSELTPACAMVIKEMIEKRLDNDAFAVVNGGIPETTALMNEKWDKVFFTGSATVGKIIARKAAETLTPVVLELGGKNPAFVTKKANLALAARRLLWGKTLNAGQVCLSQNYILVDKDVVTTFIEHLKQAYREMFPNGAKASPDFARVVNQRHFFRLKKMLDDTKGKIVMGGAMDESELFIEPTAVLVNSVNDSMMQEESFGPIFSIYPVNSLDEALNIANLVHRTPLSLFSFGSKAENERILNEMTSGGATVNDSYFHATLNTVPFGGVGDSGWGAYRGKASFDCFTHFRTIAEPPSWAESLMRVRYMPYDLSRLSMLSRLMDKKPNFDRNGQVIKGLGYWMSMILCLGGTGAKGALVRWAVILAAHYLYRIRAGQ</sequence>
<keyword evidence="9" id="KW-0812">Transmembrane</keyword>
<dbReference type="PROSITE" id="PS00687">
    <property type="entry name" value="ALDEHYDE_DEHYDR_GLU"/>
    <property type="match status" value="1"/>
</dbReference>
<evidence type="ECO:0000256" key="9">
    <source>
        <dbReference type="SAM" id="Phobius"/>
    </source>
</evidence>
<evidence type="ECO:0000256" key="4">
    <source>
        <dbReference type="ARBA" id="ARBA00023027"/>
    </source>
</evidence>
<evidence type="ECO:0000256" key="3">
    <source>
        <dbReference type="ARBA" id="ARBA00023002"/>
    </source>
</evidence>
<evidence type="ECO:0000256" key="5">
    <source>
        <dbReference type="PIRNR" id="PIRNR036492"/>
    </source>
</evidence>
<proteinExistence type="inferred from homology"/>
<evidence type="ECO:0000313" key="12">
    <source>
        <dbReference type="Proteomes" id="UP001302812"/>
    </source>
</evidence>
<accession>A0AAN6QP18</accession>
<name>A0AAN6QP18_9PEZI</name>
<keyword evidence="3 5" id="KW-0560">Oxidoreductase</keyword>
<feature type="active site" evidence="6">
    <location>
        <position position="262"/>
    </location>
</feature>
<reference evidence="11" key="2">
    <citation type="submission" date="2023-05" db="EMBL/GenBank/DDBJ databases">
        <authorList>
            <consortium name="Lawrence Berkeley National Laboratory"/>
            <person name="Steindorff A."/>
            <person name="Hensen N."/>
            <person name="Bonometti L."/>
            <person name="Westerberg I."/>
            <person name="Brannstrom I.O."/>
            <person name="Guillou S."/>
            <person name="Cros-Aarteil S."/>
            <person name="Calhoun S."/>
            <person name="Haridas S."/>
            <person name="Kuo A."/>
            <person name="Mondo S."/>
            <person name="Pangilinan J."/>
            <person name="Riley R."/>
            <person name="Labutti K."/>
            <person name="Andreopoulos B."/>
            <person name="Lipzen A."/>
            <person name="Chen C."/>
            <person name="Yanf M."/>
            <person name="Daum C."/>
            <person name="Ng V."/>
            <person name="Clum A."/>
            <person name="Ohm R."/>
            <person name="Martin F."/>
            <person name="Silar P."/>
            <person name="Natvig D."/>
            <person name="Lalanne C."/>
            <person name="Gautier V."/>
            <person name="Ament-Velasquez S.L."/>
            <person name="Kruys A."/>
            <person name="Hutchinson M.I."/>
            <person name="Powell A.J."/>
            <person name="Barry K."/>
            <person name="Miller A.N."/>
            <person name="Grigoriev I.V."/>
            <person name="Debuchy R."/>
            <person name="Gladieux P."/>
            <person name="Thoren M.H."/>
            <person name="Johannesson H."/>
        </authorList>
    </citation>
    <scope>NUCLEOTIDE SEQUENCE</scope>
    <source>
        <strain evidence="11">CBS 508.74</strain>
    </source>
</reference>
<dbReference type="InterPro" id="IPR029510">
    <property type="entry name" value="Ald_DH_CS_GLU"/>
</dbReference>
<dbReference type="Proteomes" id="UP001302812">
    <property type="component" value="Unassembled WGS sequence"/>
</dbReference>
<dbReference type="Pfam" id="PF00171">
    <property type="entry name" value="Aldedh"/>
    <property type="match status" value="1"/>
</dbReference>
<evidence type="ECO:0000313" key="11">
    <source>
        <dbReference type="EMBL" id="KAK4110071.1"/>
    </source>
</evidence>
<evidence type="ECO:0000256" key="7">
    <source>
        <dbReference type="PROSITE-ProRule" id="PRU10007"/>
    </source>
</evidence>
<dbReference type="GO" id="GO:0006081">
    <property type="term" value="P:aldehyde metabolic process"/>
    <property type="evidence" value="ECO:0007669"/>
    <property type="project" value="InterPro"/>
</dbReference>
<dbReference type="AlphaFoldDB" id="A0AAN6QP18"/>
<dbReference type="InterPro" id="IPR016161">
    <property type="entry name" value="Ald_DH/histidinol_DH"/>
</dbReference>
<reference evidence="11" key="1">
    <citation type="journal article" date="2023" name="Mol. Phylogenet. Evol.">
        <title>Genome-scale phylogeny and comparative genomics of the fungal order Sordariales.</title>
        <authorList>
            <person name="Hensen N."/>
            <person name="Bonometti L."/>
            <person name="Westerberg I."/>
            <person name="Brannstrom I.O."/>
            <person name="Guillou S."/>
            <person name="Cros-Aarteil S."/>
            <person name="Calhoun S."/>
            <person name="Haridas S."/>
            <person name="Kuo A."/>
            <person name="Mondo S."/>
            <person name="Pangilinan J."/>
            <person name="Riley R."/>
            <person name="LaButti K."/>
            <person name="Andreopoulos B."/>
            <person name="Lipzen A."/>
            <person name="Chen C."/>
            <person name="Yan M."/>
            <person name="Daum C."/>
            <person name="Ng V."/>
            <person name="Clum A."/>
            <person name="Steindorff A."/>
            <person name="Ohm R.A."/>
            <person name="Martin F."/>
            <person name="Silar P."/>
            <person name="Natvig D.O."/>
            <person name="Lalanne C."/>
            <person name="Gautier V."/>
            <person name="Ament-Velasquez S.L."/>
            <person name="Kruys A."/>
            <person name="Hutchinson M.I."/>
            <person name="Powell A.J."/>
            <person name="Barry K."/>
            <person name="Miller A.N."/>
            <person name="Grigoriev I.V."/>
            <person name="Debuchy R."/>
            <person name="Gladieux P."/>
            <person name="Hiltunen Thoren M."/>
            <person name="Johannesson H."/>
        </authorList>
    </citation>
    <scope>NUCLEOTIDE SEQUENCE</scope>
    <source>
        <strain evidence="11">CBS 508.74</strain>
    </source>
</reference>
<keyword evidence="9" id="KW-1133">Transmembrane helix</keyword>
<dbReference type="PIRSF" id="PIRSF036492">
    <property type="entry name" value="ALDH"/>
    <property type="match status" value="1"/>
</dbReference>
<comment type="caution">
    <text evidence="11">The sequence shown here is derived from an EMBL/GenBank/DDBJ whole genome shotgun (WGS) entry which is preliminary data.</text>
</comment>
<keyword evidence="12" id="KW-1185">Reference proteome</keyword>
<dbReference type="FunFam" id="3.40.605.10:FF:000004">
    <property type="entry name" value="Aldehyde dehydrogenase"/>
    <property type="match status" value="1"/>
</dbReference>
<evidence type="ECO:0000256" key="8">
    <source>
        <dbReference type="RuleBase" id="RU003345"/>
    </source>
</evidence>
<keyword evidence="9" id="KW-0472">Membrane</keyword>
<dbReference type="SUPFAM" id="SSF53720">
    <property type="entry name" value="ALDH-like"/>
    <property type="match status" value="1"/>
</dbReference>
<evidence type="ECO:0000256" key="2">
    <source>
        <dbReference type="ARBA" id="ARBA00022746"/>
    </source>
</evidence>
<dbReference type="Gene3D" id="3.40.605.10">
    <property type="entry name" value="Aldehyde Dehydrogenase, Chain A, domain 1"/>
    <property type="match status" value="1"/>
</dbReference>
<evidence type="ECO:0000259" key="10">
    <source>
        <dbReference type="Pfam" id="PF00171"/>
    </source>
</evidence>
<dbReference type="PANTHER" id="PTHR43570:SF11">
    <property type="entry name" value="ALDEHYDE DEHYDROGENASE"/>
    <property type="match status" value="1"/>
</dbReference>
<dbReference type="PANTHER" id="PTHR43570">
    <property type="entry name" value="ALDEHYDE DEHYDROGENASE"/>
    <property type="match status" value="1"/>
</dbReference>
<dbReference type="GO" id="GO:0004029">
    <property type="term" value="F:aldehyde dehydrogenase (NAD+) activity"/>
    <property type="evidence" value="ECO:0007669"/>
    <property type="project" value="TreeGrafter"/>
</dbReference>
<dbReference type="FunFam" id="3.40.309.10:FF:000025">
    <property type="entry name" value="Aldehyde dehydrogenase"/>
    <property type="match status" value="1"/>
</dbReference>
<gene>
    <name evidence="11" type="ORF">N656DRAFT_714402</name>
</gene>
<dbReference type="InterPro" id="IPR016163">
    <property type="entry name" value="Ald_DH_C"/>
</dbReference>